<feature type="binding site" evidence="11">
    <location>
        <position position="11"/>
    </location>
    <ligand>
        <name>Mg(2+)</name>
        <dbReference type="ChEBI" id="CHEBI:18420"/>
    </ligand>
</feature>
<keyword evidence="13" id="KW-1185">Reference proteome</keyword>
<dbReference type="Pfam" id="PF13242">
    <property type="entry name" value="Hydrolase_like"/>
    <property type="match status" value="1"/>
</dbReference>
<gene>
    <name evidence="12" type="ORF">JOC47_002605</name>
</gene>
<feature type="binding site" evidence="11">
    <location>
        <position position="92"/>
    </location>
    <ligand>
        <name>Zn(2+)</name>
        <dbReference type="ChEBI" id="CHEBI:29105"/>
    </ligand>
</feature>
<protein>
    <recommendedName>
        <fullName evidence="6 7">D,D-heptose 1,7-bisphosphate phosphatase</fullName>
        <ecNumber evidence="7">3.1.3.-</ecNumber>
    </recommendedName>
</protein>
<dbReference type="PANTHER" id="PTHR42891:SF1">
    <property type="entry name" value="D-GLYCERO-BETA-D-MANNO-HEPTOSE-1,7-BISPHOSPHATE 7-PHOSPHATASE"/>
    <property type="match status" value="1"/>
</dbReference>
<feature type="site" description="Contributes to substrate recognition" evidence="10">
    <location>
        <position position="110"/>
    </location>
</feature>
<name>A0A939BRW1_9FIRM</name>
<dbReference type="EC" id="3.1.3.-" evidence="7"/>
<dbReference type="GO" id="GO:0005737">
    <property type="term" value="C:cytoplasm"/>
    <property type="evidence" value="ECO:0007669"/>
    <property type="project" value="UniProtKB-SubCell"/>
</dbReference>
<dbReference type="InterPro" id="IPR036412">
    <property type="entry name" value="HAD-like_sf"/>
</dbReference>
<feature type="binding site" evidence="11">
    <location>
        <position position="107"/>
    </location>
    <ligand>
        <name>Zn(2+)</name>
        <dbReference type="ChEBI" id="CHEBI:29105"/>
    </ligand>
</feature>
<evidence type="ECO:0000256" key="4">
    <source>
        <dbReference type="ARBA" id="ARBA00022801"/>
    </source>
</evidence>
<keyword evidence="11" id="KW-0460">Magnesium</keyword>
<feature type="binding site" evidence="11">
    <location>
        <position position="136"/>
    </location>
    <ligand>
        <name>Mg(2+)</name>
        <dbReference type="ChEBI" id="CHEBI:18420"/>
    </ligand>
</feature>
<comment type="caution">
    <text evidence="12">The sequence shown here is derived from an EMBL/GenBank/DDBJ whole genome shotgun (WGS) entry which is preliminary data.</text>
</comment>
<keyword evidence="3 11" id="KW-0479">Metal-binding</keyword>
<evidence type="ECO:0000256" key="8">
    <source>
        <dbReference type="PIRSR" id="PIRSR004682-1"/>
    </source>
</evidence>
<feature type="binding site" evidence="11">
    <location>
        <position position="13"/>
    </location>
    <ligand>
        <name>Mg(2+)</name>
        <dbReference type="ChEBI" id="CHEBI:18420"/>
    </ligand>
</feature>
<evidence type="ECO:0000256" key="2">
    <source>
        <dbReference type="ARBA" id="ARBA00022490"/>
    </source>
</evidence>
<dbReference type="CDD" id="cd07503">
    <property type="entry name" value="HAD_HisB-N"/>
    <property type="match status" value="1"/>
</dbReference>
<evidence type="ECO:0000313" key="13">
    <source>
        <dbReference type="Proteomes" id="UP000774000"/>
    </source>
</evidence>
<feature type="active site" description="Proton donor" evidence="8">
    <location>
        <position position="13"/>
    </location>
</feature>
<keyword evidence="5 7" id="KW-0119">Carbohydrate metabolism</keyword>
<feature type="binding site" evidence="9">
    <location>
        <position position="137"/>
    </location>
    <ligand>
        <name>substrate</name>
    </ligand>
</feature>
<feature type="site" description="Stabilizes the phosphoryl group" evidence="10">
    <location>
        <position position="111"/>
    </location>
</feature>
<dbReference type="NCBIfam" id="TIGR01656">
    <property type="entry name" value="Histidinol-ppas"/>
    <property type="match status" value="1"/>
</dbReference>
<evidence type="ECO:0000256" key="6">
    <source>
        <dbReference type="ARBA" id="ARBA00031828"/>
    </source>
</evidence>
<evidence type="ECO:0000256" key="9">
    <source>
        <dbReference type="PIRSR" id="PIRSR004682-2"/>
    </source>
</evidence>
<evidence type="ECO:0000256" key="1">
    <source>
        <dbReference type="ARBA" id="ARBA00004496"/>
    </source>
</evidence>
<dbReference type="Proteomes" id="UP000774000">
    <property type="component" value="Unassembled WGS sequence"/>
</dbReference>
<dbReference type="InterPro" id="IPR004446">
    <property type="entry name" value="Heptose_bisP_phosphatase"/>
</dbReference>
<feature type="binding site" evidence="11">
    <location>
        <position position="137"/>
    </location>
    <ligand>
        <name>Mg(2+)</name>
        <dbReference type="ChEBI" id="CHEBI:18420"/>
    </ligand>
</feature>
<evidence type="ECO:0000256" key="5">
    <source>
        <dbReference type="ARBA" id="ARBA00023277"/>
    </source>
</evidence>
<comment type="similarity">
    <text evidence="7">Belongs to the gmhB family.</text>
</comment>
<keyword evidence="4 7" id="KW-0378">Hydrolase</keyword>
<dbReference type="GO" id="GO:0046872">
    <property type="term" value="F:metal ion binding"/>
    <property type="evidence" value="ECO:0007669"/>
    <property type="project" value="UniProtKB-KW"/>
</dbReference>
<feature type="site" description="Stabilizes the phosphoryl group" evidence="10">
    <location>
        <position position="53"/>
    </location>
</feature>
<evidence type="ECO:0000256" key="7">
    <source>
        <dbReference type="PIRNR" id="PIRNR004682"/>
    </source>
</evidence>
<keyword evidence="11" id="KW-0862">Zinc</keyword>
<evidence type="ECO:0000313" key="12">
    <source>
        <dbReference type="EMBL" id="MBM7557739.1"/>
    </source>
</evidence>
<keyword evidence="2 7" id="KW-0963">Cytoplasm</keyword>
<accession>A0A939BRW1</accession>
<evidence type="ECO:0000256" key="10">
    <source>
        <dbReference type="PIRSR" id="PIRSR004682-3"/>
    </source>
</evidence>
<dbReference type="InterPro" id="IPR023214">
    <property type="entry name" value="HAD_sf"/>
</dbReference>
<comment type="subcellular location">
    <subcellularLocation>
        <location evidence="1 7">Cytoplasm</location>
    </subcellularLocation>
</comment>
<evidence type="ECO:0000256" key="3">
    <source>
        <dbReference type="ARBA" id="ARBA00022723"/>
    </source>
</evidence>
<feature type="binding site" evidence="9">
    <location>
        <begin position="11"/>
        <end position="13"/>
    </location>
    <ligand>
        <name>substrate</name>
    </ligand>
</feature>
<dbReference type="InterPro" id="IPR006543">
    <property type="entry name" value="Histidinol-phos"/>
</dbReference>
<proteinExistence type="inferred from homology"/>
<dbReference type="EMBL" id="JAFBDQ010000016">
    <property type="protein sequence ID" value="MBM7557739.1"/>
    <property type="molecule type" value="Genomic_DNA"/>
</dbReference>
<reference evidence="12" key="1">
    <citation type="submission" date="2021-01" db="EMBL/GenBank/DDBJ databases">
        <title>Genomic Encyclopedia of Type Strains, Phase IV (KMG-IV): sequencing the most valuable type-strain genomes for metagenomic binning, comparative biology and taxonomic classification.</title>
        <authorList>
            <person name="Goeker M."/>
        </authorList>
    </citation>
    <scope>NUCLEOTIDE SEQUENCE</scope>
    <source>
        <strain evidence="12">DSM 23230</strain>
    </source>
</reference>
<organism evidence="12 13">
    <name type="scientific">Halanaerobacter jeridensis</name>
    <dbReference type="NCBI Taxonomy" id="706427"/>
    <lineage>
        <taxon>Bacteria</taxon>
        <taxon>Bacillati</taxon>
        <taxon>Bacillota</taxon>
        <taxon>Clostridia</taxon>
        <taxon>Halanaerobiales</taxon>
        <taxon>Halobacteroidaceae</taxon>
        <taxon>Halanaerobacter</taxon>
    </lineage>
</organism>
<feature type="active site" description="Nucleophile" evidence="8">
    <location>
        <position position="11"/>
    </location>
</feature>
<dbReference type="SUPFAM" id="SSF56784">
    <property type="entry name" value="HAD-like"/>
    <property type="match status" value="1"/>
</dbReference>
<dbReference type="PANTHER" id="PTHR42891">
    <property type="entry name" value="D-GLYCERO-BETA-D-MANNO-HEPTOSE-1,7-BISPHOSPHATE 7-PHOSPHATASE"/>
    <property type="match status" value="1"/>
</dbReference>
<feature type="binding site" evidence="11">
    <location>
        <position position="94"/>
    </location>
    <ligand>
        <name>Zn(2+)</name>
        <dbReference type="ChEBI" id="CHEBI:29105"/>
    </ligand>
</feature>
<feature type="binding site" evidence="9">
    <location>
        <begin position="53"/>
        <end position="56"/>
    </location>
    <ligand>
        <name>substrate</name>
    </ligand>
</feature>
<dbReference type="InterPro" id="IPR006549">
    <property type="entry name" value="HAD-SF_hydro_IIIA"/>
</dbReference>
<feature type="binding site" evidence="11">
    <location>
        <position position="109"/>
    </location>
    <ligand>
        <name>Zn(2+)</name>
        <dbReference type="ChEBI" id="CHEBI:29105"/>
    </ligand>
</feature>
<feature type="binding site" evidence="9">
    <location>
        <begin position="19"/>
        <end position="22"/>
    </location>
    <ligand>
        <name>substrate</name>
    </ligand>
</feature>
<comment type="cofactor">
    <cofactor evidence="11">
        <name>Mg(2+)</name>
        <dbReference type="ChEBI" id="CHEBI:18420"/>
    </cofactor>
</comment>
<dbReference type="Gene3D" id="3.40.50.1000">
    <property type="entry name" value="HAD superfamily/HAD-like"/>
    <property type="match status" value="1"/>
</dbReference>
<feature type="binding site" evidence="9">
    <location>
        <begin position="110"/>
        <end position="111"/>
    </location>
    <ligand>
        <name>substrate</name>
    </ligand>
</feature>
<dbReference type="NCBIfam" id="TIGR01662">
    <property type="entry name" value="HAD-SF-IIIA"/>
    <property type="match status" value="1"/>
</dbReference>
<dbReference type="GO" id="GO:0005975">
    <property type="term" value="P:carbohydrate metabolic process"/>
    <property type="evidence" value="ECO:0007669"/>
    <property type="project" value="InterPro"/>
</dbReference>
<sequence length="199" mass="22498">MDLNDVGVFMDRDGTVSKEIGYVNHPSRYELLPHTAAAIKKLNNYDIKAILATNQAGVARGYFEEEMITKVHNKLENLLAAEDAYLDEIYYCHHHPDVGEGKFNKDCDCRKPKPGMLLQGVKELGVDLEKSYMIGDKISDVEMAHRVDAQGILVLTGYGRGNYENDRDEWDTEPDYIAEDLLDAVEWILMDLGVTIDND</sequence>
<dbReference type="PIRSF" id="PIRSF004682">
    <property type="entry name" value="GmhB"/>
    <property type="match status" value="1"/>
</dbReference>
<evidence type="ECO:0000256" key="11">
    <source>
        <dbReference type="PIRSR" id="PIRSR004682-4"/>
    </source>
</evidence>
<comment type="cofactor">
    <cofactor evidence="11">
        <name>Zn(2+)</name>
        <dbReference type="ChEBI" id="CHEBI:29105"/>
    </cofactor>
</comment>
<dbReference type="AlphaFoldDB" id="A0A939BRW1"/>
<dbReference type="GO" id="GO:0016791">
    <property type="term" value="F:phosphatase activity"/>
    <property type="evidence" value="ECO:0007669"/>
    <property type="project" value="InterPro"/>
</dbReference>
<dbReference type="RefSeq" id="WP_204702485.1">
    <property type="nucleotide sequence ID" value="NZ_JAFBDQ010000016.1"/>
</dbReference>